<proteinExistence type="inferred from homology"/>
<evidence type="ECO:0000256" key="2">
    <source>
        <dbReference type="PROSITE-ProRule" id="PRU00285"/>
    </source>
</evidence>
<dbReference type="PANTHER" id="PTHR46733:SF4">
    <property type="entry name" value="HEAT SHOCK PROTEIN 21, CHLOROPLASTIC"/>
    <property type="match status" value="1"/>
</dbReference>
<comment type="caution">
    <text evidence="6">The sequence shown here is derived from an EMBL/GenBank/DDBJ whole genome shotgun (WGS) entry which is preliminary data.</text>
</comment>
<dbReference type="Gene3D" id="2.60.40.790">
    <property type="match status" value="1"/>
</dbReference>
<evidence type="ECO:0000256" key="1">
    <source>
        <dbReference type="ARBA" id="ARBA00023016"/>
    </source>
</evidence>
<dbReference type="SUPFAM" id="SSF49764">
    <property type="entry name" value="HSP20-like chaperones"/>
    <property type="match status" value="1"/>
</dbReference>
<dbReference type="AlphaFoldDB" id="A6DR97"/>
<evidence type="ECO:0000256" key="3">
    <source>
        <dbReference type="RuleBase" id="RU003616"/>
    </source>
</evidence>
<keyword evidence="1 6" id="KW-0346">Stress response</keyword>
<dbReference type="eggNOG" id="COG0071">
    <property type="taxonomic scope" value="Bacteria"/>
</dbReference>
<dbReference type="Pfam" id="PF00011">
    <property type="entry name" value="HSP20"/>
    <property type="match status" value="1"/>
</dbReference>
<dbReference type="GO" id="GO:0009408">
    <property type="term" value="P:response to heat"/>
    <property type="evidence" value="ECO:0007669"/>
    <property type="project" value="InterPro"/>
</dbReference>
<feature type="domain" description="SHSP" evidence="4">
    <location>
        <begin position="1"/>
        <end position="107"/>
    </location>
</feature>
<keyword evidence="7" id="KW-1185">Reference proteome</keyword>
<dbReference type="InterPro" id="IPR044587">
    <property type="entry name" value="HSP21-like"/>
</dbReference>
<dbReference type="PROSITE" id="PS01031">
    <property type="entry name" value="SHSP"/>
    <property type="match status" value="1"/>
</dbReference>
<dbReference type="InterPro" id="IPR007052">
    <property type="entry name" value="CS_dom"/>
</dbReference>
<dbReference type="PROSITE" id="PS51203">
    <property type="entry name" value="CS"/>
    <property type="match status" value="1"/>
</dbReference>
<dbReference type="EMBL" id="ABCK01000023">
    <property type="protein sequence ID" value="EDM25844.1"/>
    <property type="molecule type" value="Genomic_DNA"/>
</dbReference>
<name>A6DR97_9BACT</name>
<comment type="similarity">
    <text evidence="2 3">Belongs to the small heat shock protein (HSP20) family.</text>
</comment>
<dbReference type="Proteomes" id="UP000004947">
    <property type="component" value="Unassembled WGS sequence"/>
</dbReference>
<dbReference type="OrthoDB" id="9788892at2"/>
<dbReference type="CDD" id="cd06464">
    <property type="entry name" value="ACD_sHsps-like"/>
    <property type="match status" value="1"/>
</dbReference>
<dbReference type="InterPro" id="IPR008978">
    <property type="entry name" value="HSP20-like_chaperone"/>
</dbReference>
<accession>A6DR97</accession>
<evidence type="ECO:0000313" key="6">
    <source>
        <dbReference type="EMBL" id="EDM25844.1"/>
    </source>
</evidence>
<dbReference type="PANTHER" id="PTHR46733">
    <property type="entry name" value="26.5 KDA HEAT SHOCK PROTEIN, MITOCHONDRIAL"/>
    <property type="match status" value="1"/>
</dbReference>
<dbReference type="InterPro" id="IPR002068">
    <property type="entry name" value="A-crystallin/Hsp20_dom"/>
</dbReference>
<dbReference type="RefSeq" id="WP_007280369.1">
    <property type="nucleotide sequence ID" value="NZ_ABCK01000023.1"/>
</dbReference>
<evidence type="ECO:0000313" key="7">
    <source>
        <dbReference type="Proteomes" id="UP000004947"/>
    </source>
</evidence>
<feature type="domain" description="CS" evidence="5">
    <location>
        <begin position="4"/>
        <end position="105"/>
    </location>
</feature>
<protein>
    <submittedName>
        <fullName evidence="6">Heat shock protein, Hsp20 family</fullName>
    </submittedName>
</protein>
<gene>
    <name evidence="6" type="ORF">LNTAR_01517</name>
</gene>
<evidence type="ECO:0000259" key="5">
    <source>
        <dbReference type="PROSITE" id="PS51203"/>
    </source>
</evidence>
<sequence>MKHKVQPLVDIVDSAENFYLYFDLPGVNESDLDVGVEGHVLSVQAKQLIGDPDKPETYREKNYECHYELGETIDVEKIKAKLDQGVLKLDLPKIAKKGPSKIKIDVA</sequence>
<organism evidence="6 7">
    <name type="scientific">Lentisphaera araneosa HTCC2155</name>
    <dbReference type="NCBI Taxonomy" id="313628"/>
    <lineage>
        <taxon>Bacteria</taxon>
        <taxon>Pseudomonadati</taxon>
        <taxon>Lentisphaerota</taxon>
        <taxon>Lentisphaeria</taxon>
        <taxon>Lentisphaerales</taxon>
        <taxon>Lentisphaeraceae</taxon>
        <taxon>Lentisphaera</taxon>
    </lineage>
</organism>
<evidence type="ECO:0000259" key="4">
    <source>
        <dbReference type="PROSITE" id="PS01031"/>
    </source>
</evidence>
<dbReference type="STRING" id="313628.LNTAR_01517"/>
<reference evidence="6 7" key="1">
    <citation type="journal article" date="2010" name="J. Bacteriol.">
        <title>Genome sequence of Lentisphaera araneosa HTCC2155T, the type species of the order Lentisphaerales in the phylum Lentisphaerae.</title>
        <authorList>
            <person name="Thrash J.C."/>
            <person name="Cho J.C."/>
            <person name="Vergin K.L."/>
            <person name="Morris R.M."/>
            <person name="Giovannoni S.J."/>
        </authorList>
    </citation>
    <scope>NUCLEOTIDE SEQUENCE [LARGE SCALE GENOMIC DNA]</scope>
    <source>
        <strain evidence="6 7">HTCC2155</strain>
    </source>
</reference>